<evidence type="ECO:0000259" key="1">
    <source>
        <dbReference type="Pfam" id="PF21311"/>
    </source>
</evidence>
<dbReference type="PROSITE" id="PS51318">
    <property type="entry name" value="TAT"/>
    <property type="match status" value="1"/>
</dbReference>
<dbReference type="Proteomes" id="UP001596435">
    <property type="component" value="Unassembled WGS sequence"/>
</dbReference>
<gene>
    <name evidence="2" type="ORF">ACFQMG_12185</name>
</gene>
<feature type="domain" description="P68 RBP/TagC-like beta-propeller" evidence="1">
    <location>
        <begin position="63"/>
        <end position="248"/>
    </location>
</feature>
<evidence type="ECO:0000313" key="3">
    <source>
        <dbReference type="Proteomes" id="UP001596435"/>
    </source>
</evidence>
<sequence length="334" mass="35483">MTGADRRRRSLLLGGLGAAGVLGLGVAVSPRAGRQGGAQGPFALDAASGALLREAELAGTGTVMQSFSFDNTNRWIIAAQIRDRARGDLRLSRLSLDGGLDAEMMLRGFGHGGQIGVVPDGTGSHVWVESSPADEDGTAWGTRVARVRFADGGEVDADSGEVEEFDLVPGARRVTCAVDPRQRRLAVRFQVGGEQRFRVYDLEAVAAGGNRPVHDVPAPRPHVTRANPKPYAQGFALYDRYLYTLEGSPYGVADSVAPTGNTWVTCTDLSVPGGRVLASRQLTDGAQLPHREPEGMAVLLPGPADSHRPRLAFGLASIRDGSTRLASIYYKEAR</sequence>
<keyword evidence="3" id="KW-1185">Reference proteome</keyword>
<proteinExistence type="predicted"/>
<dbReference type="InterPro" id="IPR048799">
    <property type="entry name" value="P68_RBP_TagC-like_beta-prop"/>
</dbReference>
<protein>
    <recommendedName>
        <fullName evidence="1">P68 RBP/TagC-like beta-propeller domain-containing protein</fullName>
    </recommendedName>
</protein>
<evidence type="ECO:0000313" key="2">
    <source>
        <dbReference type="EMBL" id="MFC7180313.1"/>
    </source>
</evidence>
<organism evidence="2 3">
    <name type="scientific">Kitasatospora paranensis</name>
    <dbReference type="NCBI Taxonomy" id="258053"/>
    <lineage>
        <taxon>Bacteria</taxon>
        <taxon>Bacillati</taxon>
        <taxon>Actinomycetota</taxon>
        <taxon>Actinomycetes</taxon>
        <taxon>Kitasatosporales</taxon>
        <taxon>Streptomycetaceae</taxon>
        <taxon>Kitasatospora</taxon>
    </lineage>
</organism>
<dbReference type="EMBL" id="JBHTAJ010000018">
    <property type="protein sequence ID" value="MFC7180313.1"/>
    <property type="molecule type" value="Genomic_DNA"/>
</dbReference>
<dbReference type="Pfam" id="PF21311">
    <property type="entry name" value="Phage_RBD_prop"/>
    <property type="match status" value="1"/>
</dbReference>
<accession>A0ABW2FVN8</accession>
<comment type="caution">
    <text evidence="2">The sequence shown here is derived from an EMBL/GenBank/DDBJ whole genome shotgun (WGS) entry which is preliminary data.</text>
</comment>
<dbReference type="RefSeq" id="WP_380231060.1">
    <property type="nucleotide sequence ID" value="NZ_JBHSVH010000002.1"/>
</dbReference>
<reference evidence="3" key="1">
    <citation type="journal article" date="2019" name="Int. J. Syst. Evol. Microbiol.">
        <title>The Global Catalogue of Microorganisms (GCM) 10K type strain sequencing project: providing services to taxonomists for standard genome sequencing and annotation.</title>
        <authorList>
            <consortium name="The Broad Institute Genomics Platform"/>
            <consortium name="The Broad Institute Genome Sequencing Center for Infectious Disease"/>
            <person name="Wu L."/>
            <person name="Ma J."/>
        </authorList>
    </citation>
    <scope>NUCLEOTIDE SEQUENCE [LARGE SCALE GENOMIC DNA]</scope>
    <source>
        <strain evidence="3">CGMCC 1.12859</strain>
    </source>
</reference>
<dbReference type="InterPro" id="IPR006311">
    <property type="entry name" value="TAT_signal"/>
</dbReference>
<name>A0ABW2FVN8_9ACTN</name>